<reference evidence="2" key="1">
    <citation type="journal article" date="2020" name="Fungal Divers.">
        <title>Resolving the Mortierellaceae phylogeny through synthesis of multi-gene phylogenetics and phylogenomics.</title>
        <authorList>
            <person name="Vandepol N."/>
            <person name="Liber J."/>
            <person name="Desiro A."/>
            <person name="Na H."/>
            <person name="Kennedy M."/>
            <person name="Barry K."/>
            <person name="Grigoriev I.V."/>
            <person name="Miller A.N."/>
            <person name="O'Donnell K."/>
            <person name="Stajich J.E."/>
            <person name="Bonito G."/>
        </authorList>
    </citation>
    <scope>NUCLEOTIDE SEQUENCE</scope>
    <source>
        <strain evidence="2">KOD948</strain>
    </source>
</reference>
<dbReference type="OrthoDB" id="271628at2759"/>
<dbReference type="PROSITE" id="PS51339">
    <property type="entry name" value="PPASE_MYOTUBULARIN"/>
    <property type="match status" value="1"/>
</dbReference>
<accession>A0A9P6U5E7</accession>
<sequence length="199" mass="22495">MGSGTLDQELQTDVVNRRARHGQARLWTAEDIIDLSSASEDESFVTEQEQGIAKQEYDKQEKELGWSGGYDIFREFERLQYDTSLWTVAHVNADYELSPTYPQRFIMPANFLDQGKGNMSVNQLGRIMAQHHRSESDPHQNALTGPVNMESEDISGACLRQLVAFRSNKRFPIVCWKSPDSGLVLMRSSQPMVGILGAR</sequence>
<dbReference type="Proteomes" id="UP000726737">
    <property type="component" value="Unassembled WGS sequence"/>
</dbReference>
<keyword evidence="3" id="KW-1185">Reference proteome</keyword>
<name>A0A9P6U5E7_9FUNG</name>
<dbReference type="PANTHER" id="PTHR10807:SF128">
    <property type="entry name" value="PHOSPHATIDYLINOSITOL-3,5-BISPHOSPHATE 3-PHOSPHATASE"/>
    <property type="match status" value="1"/>
</dbReference>
<organism evidence="2 3">
    <name type="scientific">Mortierella polycephala</name>
    <dbReference type="NCBI Taxonomy" id="41804"/>
    <lineage>
        <taxon>Eukaryota</taxon>
        <taxon>Fungi</taxon>
        <taxon>Fungi incertae sedis</taxon>
        <taxon>Mucoromycota</taxon>
        <taxon>Mortierellomycotina</taxon>
        <taxon>Mortierellomycetes</taxon>
        <taxon>Mortierellales</taxon>
        <taxon>Mortierellaceae</taxon>
        <taxon>Mortierella</taxon>
    </lineage>
</organism>
<protein>
    <recommendedName>
        <fullName evidence="1">Myotubularin phosphatase domain-containing protein</fullName>
    </recommendedName>
</protein>
<gene>
    <name evidence="2" type="ORF">BG011_002164</name>
</gene>
<dbReference type="InterPro" id="IPR030564">
    <property type="entry name" value="Myotubularin"/>
</dbReference>
<dbReference type="GO" id="GO:0005737">
    <property type="term" value="C:cytoplasm"/>
    <property type="evidence" value="ECO:0007669"/>
    <property type="project" value="TreeGrafter"/>
</dbReference>
<dbReference type="AlphaFoldDB" id="A0A9P6U5E7"/>
<dbReference type="EMBL" id="JAAAJA010000166">
    <property type="protein sequence ID" value="KAG0260055.1"/>
    <property type="molecule type" value="Genomic_DNA"/>
</dbReference>
<comment type="caution">
    <text evidence="2">The sequence shown here is derived from an EMBL/GenBank/DDBJ whole genome shotgun (WGS) entry which is preliminary data.</text>
</comment>
<dbReference type="Pfam" id="PF06602">
    <property type="entry name" value="Myotub-related"/>
    <property type="match status" value="2"/>
</dbReference>
<evidence type="ECO:0000313" key="2">
    <source>
        <dbReference type="EMBL" id="KAG0260055.1"/>
    </source>
</evidence>
<evidence type="ECO:0000313" key="3">
    <source>
        <dbReference type="Proteomes" id="UP000726737"/>
    </source>
</evidence>
<proteinExistence type="predicted"/>
<dbReference type="GO" id="GO:0016020">
    <property type="term" value="C:membrane"/>
    <property type="evidence" value="ECO:0007669"/>
    <property type="project" value="TreeGrafter"/>
</dbReference>
<feature type="domain" description="Myotubularin phosphatase" evidence="1">
    <location>
        <begin position="66"/>
        <end position="199"/>
    </location>
</feature>
<dbReference type="InterPro" id="IPR029021">
    <property type="entry name" value="Prot-tyrosine_phosphatase-like"/>
</dbReference>
<dbReference type="GO" id="GO:0004438">
    <property type="term" value="F:phosphatidylinositol-3-phosphate phosphatase activity"/>
    <property type="evidence" value="ECO:0007669"/>
    <property type="project" value="TreeGrafter"/>
</dbReference>
<dbReference type="InterPro" id="IPR010569">
    <property type="entry name" value="Myotubularin-like_Pase_dom"/>
</dbReference>
<dbReference type="PANTHER" id="PTHR10807">
    <property type="entry name" value="MYOTUBULARIN-RELATED"/>
    <property type="match status" value="1"/>
</dbReference>
<evidence type="ECO:0000259" key="1">
    <source>
        <dbReference type="PROSITE" id="PS51339"/>
    </source>
</evidence>
<dbReference type="GO" id="GO:0046856">
    <property type="term" value="P:phosphatidylinositol dephosphorylation"/>
    <property type="evidence" value="ECO:0007669"/>
    <property type="project" value="TreeGrafter"/>
</dbReference>
<dbReference type="SUPFAM" id="SSF52799">
    <property type="entry name" value="(Phosphotyrosine protein) phosphatases II"/>
    <property type="match status" value="1"/>
</dbReference>